<accession>A0A3E0E2T3</accession>
<dbReference type="EMBL" id="QUNF01000003">
    <property type="protein sequence ID" value="REG91960.1"/>
    <property type="molecule type" value="Genomic_DNA"/>
</dbReference>
<evidence type="ECO:0000313" key="2">
    <source>
        <dbReference type="Proteomes" id="UP000256405"/>
    </source>
</evidence>
<reference evidence="1 2" key="1">
    <citation type="submission" date="2018-08" db="EMBL/GenBank/DDBJ databases">
        <title>Genomic Encyclopedia of Archaeal and Bacterial Type Strains, Phase II (KMG-II): from individual species to whole genera.</title>
        <authorList>
            <person name="Goeker M."/>
        </authorList>
    </citation>
    <scope>NUCLEOTIDE SEQUENCE [LARGE SCALE GENOMIC DNA]</scope>
    <source>
        <strain evidence="1 2">DSM 15986</strain>
    </source>
</reference>
<proteinExistence type="predicted"/>
<comment type="caution">
    <text evidence="1">The sequence shown here is derived from an EMBL/GenBank/DDBJ whole genome shotgun (WGS) entry which is preliminary data.</text>
</comment>
<protein>
    <submittedName>
        <fullName evidence="1">Uncharacterized protein</fullName>
    </submittedName>
</protein>
<evidence type="ECO:0000313" key="1">
    <source>
        <dbReference type="EMBL" id="REG91960.1"/>
    </source>
</evidence>
<dbReference type="AlphaFoldDB" id="A0A3E0E2T3"/>
<organism evidence="1 2">
    <name type="scientific">Algoriphagus antarcticus</name>
    <dbReference type="NCBI Taxonomy" id="238540"/>
    <lineage>
        <taxon>Bacteria</taxon>
        <taxon>Pseudomonadati</taxon>
        <taxon>Bacteroidota</taxon>
        <taxon>Cytophagia</taxon>
        <taxon>Cytophagales</taxon>
        <taxon>Cyclobacteriaceae</taxon>
        <taxon>Algoriphagus</taxon>
    </lineage>
</organism>
<sequence>MKSLHIEFTLKSIRLNKRNLFSINFILKLIEYGRILSKLLSKTFSISQKINTLAKFII</sequence>
<name>A0A3E0E2T3_9BACT</name>
<dbReference type="Proteomes" id="UP000256405">
    <property type="component" value="Unassembled WGS sequence"/>
</dbReference>
<gene>
    <name evidence="1" type="ORF">C8N25_10337</name>
</gene>
<keyword evidence="2" id="KW-1185">Reference proteome</keyword>